<accession>E1RHY1</accession>
<dbReference type="HOGENOM" id="CLU_022752_2_1_2"/>
<comment type="similarity">
    <text evidence="8">Belongs to the CobB/CbiA family.</text>
</comment>
<protein>
    <recommendedName>
        <fullName evidence="8">Cobyrinate a,c-diamide synthase</fullName>
        <ecNumber evidence="8">6.3.5.11</ecNumber>
    </recommendedName>
    <alternativeName>
        <fullName evidence="8">Cobyrinic acid a,c-diamide synthetase</fullName>
    </alternativeName>
    <alternativeName>
        <fullName evidence="8">Ni-sirohydrochlorin a,c-diamide synthase</fullName>
        <ecNumber evidence="8">6.3.5.12</ecNumber>
    </alternativeName>
    <alternativeName>
        <fullName evidence="8">Ni-sirohydrochlorin a,c-diamide synthetase</fullName>
    </alternativeName>
</protein>
<keyword evidence="5 8" id="KW-0067">ATP-binding</keyword>
<keyword evidence="4 8" id="KW-0547">Nucleotide-binding</keyword>
<evidence type="ECO:0000256" key="6">
    <source>
        <dbReference type="ARBA" id="ARBA00022842"/>
    </source>
</evidence>
<dbReference type="Proteomes" id="UP000006565">
    <property type="component" value="Chromosome"/>
</dbReference>
<proteinExistence type="inferred from homology"/>
<evidence type="ECO:0000313" key="11">
    <source>
        <dbReference type="EMBL" id="ADN36519.1"/>
    </source>
</evidence>
<dbReference type="InterPro" id="IPR011698">
    <property type="entry name" value="GATase_3"/>
</dbReference>
<dbReference type="EC" id="6.3.5.11" evidence="8"/>
<comment type="miscellaneous">
    <text evidence="8">The a and c carboxylates of cobyrinate and Ni-sirohydrochlorin are activated for nucleophilic attack via formation of a phosphorylated intermediate by ATP. CbiA catalyzes first the amidation of the c-carboxylate, and then that of the a-carboxylate.</text>
</comment>
<dbReference type="OrthoDB" id="8896at2157"/>
<comment type="function">
    <text evidence="8">Catalyzes the ATP-dependent amidation of the two carboxylate groups at positions a and c of cobyrinate, using either L-glutamine or ammonia as the nitrogen source. Involved in the biosynthesis of the unique nickel-containing tetrapyrrole coenzyme F430, the prosthetic group of methyl-coenzyme M reductase (MCR), which plays a key role in methanogenesis and anaerobic methane oxidation. Catalyzes the ATP-dependent amidation of the two carboxylate groups at positions a and c of Ni-sirohydrochlorin, using L-glutamine or ammonia as the nitrogen source.</text>
</comment>
<dbReference type="RefSeq" id="WP_013329696.1">
    <property type="nucleotide sequence ID" value="NC_014507.1"/>
</dbReference>
<evidence type="ECO:0000256" key="3">
    <source>
        <dbReference type="ARBA" id="ARBA00022598"/>
    </source>
</evidence>
<dbReference type="InterPro" id="IPR027417">
    <property type="entry name" value="P-loop_NTPase"/>
</dbReference>
<keyword evidence="12" id="KW-1185">Reference proteome</keyword>
<dbReference type="NCBIfam" id="NF002204">
    <property type="entry name" value="PRK01077.1"/>
    <property type="match status" value="1"/>
</dbReference>
<evidence type="ECO:0000259" key="10">
    <source>
        <dbReference type="Pfam" id="PF07685"/>
    </source>
</evidence>
<feature type="domain" description="CobB/CobQ-like glutamine amidotransferase" evidence="10">
    <location>
        <begin position="238"/>
        <end position="425"/>
    </location>
</feature>
<dbReference type="UniPathway" id="UPA00148">
    <property type="reaction ID" value="UER00231"/>
</dbReference>
<comment type="catalytic activity">
    <reaction evidence="8">
        <text>Ni-sirohydrochlorin + 2 L-glutamine + 2 ATP + 2 H2O = Ni-sirohydrochlorin a,c-diamide + 2 L-glutamate + 2 ADP + 2 phosphate + 2 H(+)</text>
        <dbReference type="Rhea" id="RHEA:52896"/>
        <dbReference type="ChEBI" id="CHEBI:15377"/>
        <dbReference type="ChEBI" id="CHEBI:15378"/>
        <dbReference type="ChEBI" id="CHEBI:29985"/>
        <dbReference type="ChEBI" id="CHEBI:30616"/>
        <dbReference type="ChEBI" id="CHEBI:43474"/>
        <dbReference type="ChEBI" id="CHEBI:58359"/>
        <dbReference type="ChEBI" id="CHEBI:136841"/>
        <dbReference type="ChEBI" id="CHEBI:136887"/>
        <dbReference type="ChEBI" id="CHEBI:456216"/>
        <dbReference type="EC" id="6.3.5.12"/>
    </reaction>
</comment>
<comment type="catalytic activity">
    <reaction evidence="8">
        <text>cob(II)yrinate + 2 L-glutamine + 2 ATP + 2 H2O = cob(II)yrinate a,c diamide + 2 L-glutamate + 2 ADP + 2 phosphate + 2 H(+)</text>
        <dbReference type="Rhea" id="RHEA:26289"/>
        <dbReference type="ChEBI" id="CHEBI:15377"/>
        <dbReference type="ChEBI" id="CHEBI:15378"/>
        <dbReference type="ChEBI" id="CHEBI:29985"/>
        <dbReference type="ChEBI" id="CHEBI:30616"/>
        <dbReference type="ChEBI" id="CHEBI:43474"/>
        <dbReference type="ChEBI" id="CHEBI:58359"/>
        <dbReference type="ChEBI" id="CHEBI:58537"/>
        <dbReference type="ChEBI" id="CHEBI:58894"/>
        <dbReference type="ChEBI" id="CHEBI:456216"/>
        <dbReference type="EC" id="6.3.5.11"/>
    </reaction>
</comment>
<keyword evidence="8" id="KW-0484">Methanogenesis</keyword>
<gene>
    <name evidence="8" type="primary">cbiA</name>
    <name evidence="8" type="synonym">cfbB</name>
    <name evidence="11" type="ordered locus">Mpet_1766</name>
</gene>
<dbReference type="SUPFAM" id="SSF52540">
    <property type="entry name" value="P-loop containing nucleoside triphosphate hydrolases"/>
    <property type="match status" value="1"/>
</dbReference>
<comment type="cofactor">
    <cofactor evidence="1 8">
        <name>Mg(2+)</name>
        <dbReference type="ChEBI" id="CHEBI:18420"/>
    </cofactor>
</comment>
<dbReference type="NCBIfam" id="TIGR00379">
    <property type="entry name" value="cobB"/>
    <property type="match status" value="1"/>
</dbReference>
<dbReference type="GeneID" id="9744241"/>
<evidence type="ECO:0000256" key="1">
    <source>
        <dbReference type="ARBA" id="ARBA00001946"/>
    </source>
</evidence>
<feature type="active site" description="Nucleophile" evidence="8">
    <location>
        <position position="318"/>
    </location>
</feature>
<keyword evidence="2 8" id="KW-0169">Cobalamin biosynthesis</keyword>
<dbReference type="KEGG" id="mpi:Mpet_1766"/>
<dbReference type="PANTHER" id="PTHR43873:SF1">
    <property type="entry name" value="COBYRINATE A,C-DIAMIDE SYNTHASE"/>
    <property type="match status" value="1"/>
</dbReference>
<dbReference type="GO" id="GO:0042242">
    <property type="term" value="F:cobyrinic acid a,c-diamide synthase activity"/>
    <property type="evidence" value="ECO:0007669"/>
    <property type="project" value="UniProtKB-UniRule"/>
</dbReference>
<dbReference type="EMBL" id="CP002117">
    <property type="protein sequence ID" value="ADN36519.1"/>
    <property type="molecule type" value="Genomic_DNA"/>
</dbReference>
<reference evidence="11 12" key="1">
    <citation type="journal article" date="2010" name="Stand. Genomic Sci.">
        <title>Complete genome sequence of Methanoplanus petrolearius type strain (SEBR 4847).</title>
        <authorList>
            <person name="Brambilla E."/>
            <person name="Djao O.D."/>
            <person name="Daligault H."/>
            <person name="Lapidus A."/>
            <person name="Lucas S."/>
            <person name="Hammon N."/>
            <person name="Nolan M."/>
            <person name="Tice H."/>
            <person name="Cheng J.F."/>
            <person name="Han C."/>
            <person name="Tapia R."/>
            <person name="Goodwin L."/>
            <person name="Pitluck S."/>
            <person name="Liolios K."/>
            <person name="Ivanova N."/>
            <person name="Mavromatis K."/>
            <person name="Mikhailova N."/>
            <person name="Pati A."/>
            <person name="Chen A."/>
            <person name="Palaniappan K."/>
            <person name="Land M."/>
            <person name="Hauser L."/>
            <person name="Chang Y.J."/>
            <person name="Jeffries C.D."/>
            <person name="Rohde M."/>
            <person name="Spring S."/>
            <person name="Sikorski J."/>
            <person name="Goker M."/>
            <person name="Woyke T."/>
            <person name="Bristow J."/>
            <person name="Eisen J.A."/>
            <person name="Markowitz V."/>
            <person name="Hugenholtz P."/>
            <person name="Kyrpides N.C."/>
            <person name="Klenk H.P."/>
        </authorList>
    </citation>
    <scope>NUCLEOTIDE SEQUENCE [LARGE SCALE GENOMIC DNA]</scope>
    <source>
        <strain evidence="12">DSM 11571 / OCM 486 / SEBR 4847</strain>
    </source>
</reference>
<evidence type="ECO:0000256" key="5">
    <source>
        <dbReference type="ARBA" id="ARBA00022840"/>
    </source>
</evidence>
<dbReference type="GO" id="GO:0015948">
    <property type="term" value="P:methanogenesis"/>
    <property type="evidence" value="ECO:0007669"/>
    <property type="project" value="UniProtKB-KW"/>
</dbReference>
<dbReference type="Pfam" id="PF07685">
    <property type="entry name" value="GATase_3"/>
    <property type="match status" value="1"/>
</dbReference>
<dbReference type="HAMAP" id="MF_00027">
    <property type="entry name" value="CobB_CbiA"/>
    <property type="match status" value="1"/>
</dbReference>
<dbReference type="Pfam" id="PF01656">
    <property type="entry name" value="CbiA"/>
    <property type="match status" value="1"/>
</dbReference>
<feature type="site" description="Increases nucleophilicity of active site Cys" evidence="8">
    <location>
        <position position="420"/>
    </location>
</feature>
<dbReference type="InterPro" id="IPR002586">
    <property type="entry name" value="CobQ/CobB/MinD/ParA_Nub-bd_dom"/>
</dbReference>
<evidence type="ECO:0000259" key="9">
    <source>
        <dbReference type="Pfam" id="PF01656"/>
    </source>
</evidence>
<organism evidence="11 12">
    <name type="scientific">Methanolacinia petrolearia (strain DSM 11571 / OCM 486 / SEBR 4847)</name>
    <name type="common">Methanoplanus petrolearius</name>
    <dbReference type="NCBI Taxonomy" id="679926"/>
    <lineage>
        <taxon>Archaea</taxon>
        <taxon>Methanobacteriati</taxon>
        <taxon>Methanobacteriota</taxon>
        <taxon>Stenosarchaea group</taxon>
        <taxon>Methanomicrobia</taxon>
        <taxon>Methanomicrobiales</taxon>
        <taxon>Methanomicrobiaceae</taxon>
        <taxon>Methanolacinia</taxon>
    </lineage>
</organism>
<feature type="domain" description="CobQ/CobB/MinD/ParA nucleotide binding" evidence="9">
    <location>
        <begin position="5"/>
        <end position="162"/>
    </location>
</feature>
<dbReference type="GO" id="GO:0005524">
    <property type="term" value="F:ATP binding"/>
    <property type="evidence" value="ECO:0007669"/>
    <property type="project" value="UniProtKB-UniRule"/>
</dbReference>
<dbReference type="eggNOG" id="arCOG00106">
    <property type="taxonomic scope" value="Archaea"/>
</dbReference>
<dbReference type="EC" id="6.3.5.12" evidence="8"/>
<name>E1RHY1_METP4</name>
<dbReference type="InterPro" id="IPR004484">
    <property type="entry name" value="CbiA/CobB_synth"/>
</dbReference>
<dbReference type="GO" id="GO:0009236">
    <property type="term" value="P:cobalamin biosynthetic process"/>
    <property type="evidence" value="ECO:0007669"/>
    <property type="project" value="UniProtKB-UniRule"/>
</dbReference>
<evidence type="ECO:0000256" key="2">
    <source>
        <dbReference type="ARBA" id="ARBA00022573"/>
    </source>
</evidence>
<evidence type="ECO:0000256" key="7">
    <source>
        <dbReference type="ARBA" id="ARBA00022962"/>
    </source>
</evidence>
<dbReference type="SUPFAM" id="SSF52317">
    <property type="entry name" value="Class I glutamine amidotransferase-like"/>
    <property type="match status" value="1"/>
</dbReference>
<comment type="domain">
    <text evidence="8">Comprises of two domains. The C-terminal domain contains the binding site for glutamine and catalyzes the hydrolysis of this substrate to glutamate and ammonia. The N-terminal domain is anticipated to bind ATP, and cobyrinate or Ni-sirohydrochlorin, and catalyzes the ultimate synthesis of the diamide product. The ammonia produced via the glutaminase domain is probably translocated to the adjacent domain via a molecular tunnel, where it reacts with an activated intermediate.</text>
</comment>
<evidence type="ECO:0000256" key="4">
    <source>
        <dbReference type="ARBA" id="ARBA00022741"/>
    </source>
</evidence>
<keyword evidence="6 8" id="KW-0460">Magnesium</keyword>
<dbReference type="PANTHER" id="PTHR43873">
    <property type="entry name" value="COBYRINATE A,C-DIAMIDE SYNTHASE"/>
    <property type="match status" value="1"/>
</dbReference>
<comment type="pathway">
    <text evidence="8">Cofactor biosynthesis; adenosylcobalamin biosynthesis; cob(II)yrinate a,c-diamide from sirohydrochlorin (anaerobic route): step 10/10.</text>
</comment>
<keyword evidence="3 8" id="KW-0436">Ligase</keyword>
<dbReference type="AlphaFoldDB" id="E1RHY1"/>
<evidence type="ECO:0000313" key="12">
    <source>
        <dbReference type="Proteomes" id="UP000006565"/>
    </source>
</evidence>
<dbReference type="Gene3D" id="3.40.50.300">
    <property type="entry name" value="P-loop containing nucleotide triphosphate hydrolases"/>
    <property type="match status" value="2"/>
</dbReference>
<dbReference type="CDD" id="cd05388">
    <property type="entry name" value="CobB_N"/>
    <property type="match status" value="1"/>
</dbReference>
<sequence length="437" mass="48190">MIPAIIVAGTHSGCGKTTIAGALMSALVKRGLIVQPFKVGPDFIDPTHHTAICGRYSRNLDPFMMGEDGVIDTFVRACEGADIAVIEGVMGLYDGLEGEDYGSTAHVSKILGCPVVLVADTKGSSRSINAVVKGFDIFDRDIDITGVIYNRIGSPRHREMIECSIVKKAYGWIPFEKGKSVESRHLGIQMAYETSSISEFGDVLEENCNIDAIIEDAKSNLDYKEIVGEKTDADCKIRIGVAHDRAFNFYYADNFDLLRRNGAELIFFSPISDRLPEVDALYFGGGYPELFGEELEVSKCREDVKKAADSGMPVYAECGGLTYLTERIEIDGKKSKMCGLIPAETIKMDRFQALGYVDAECTVSDCIIPQGTCYRGHEFHYTKLTGLEDVKYALKLKRGRGIEDGKDGIYTSNILAGYTHAYFTDKFTKTLIETKFQ</sequence>
<dbReference type="PROSITE" id="PS51274">
    <property type="entry name" value="GATASE_COBBQ"/>
    <property type="match status" value="1"/>
</dbReference>
<keyword evidence="7 8" id="KW-0315">Glutamine amidotransferase</keyword>
<dbReference type="CDD" id="cd03130">
    <property type="entry name" value="GATase1_CobB"/>
    <property type="match status" value="1"/>
</dbReference>
<dbReference type="STRING" id="679926.Mpet_1766"/>
<dbReference type="InterPro" id="IPR029062">
    <property type="entry name" value="Class_I_gatase-like"/>
</dbReference>
<dbReference type="Gene3D" id="3.40.50.880">
    <property type="match status" value="1"/>
</dbReference>
<evidence type="ECO:0000256" key="8">
    <source>
        <dbReference type="HAMAP-Rule" id="MF_00027"/>
    </source>
</evidence>